<evidence type="ECO:0000313" key="4">
    <source>
        <dbReference type="EMBL" id="NMO03167.1"/>
    </source>
</evidence>
<organism evidence="4 5">
    <name type="scientific">Gordonia asplenii</name>
    <dbReference type="NCBI Taxonomy" id="2725283"/>
    <lineage>
        <taxon>Bacteria</taxon>
        <taxon>Bacillati</taxon>
        <taxon>Actinomycetota</taxon>
        <taxon>Actinomycetes</taxon>
        <taxon>Mycobacteriales</taxon>
        <taxon>Gordoniaceae</taxon>
        <taxon>Gordonia</taxon>
    </lineage>
</organism>
<evidence type="ECO:0000259" key="2">
    <source>
        <dbReference type="Pfam" id="PF00501"/>
    </source>
</evidence>
<feature type="domain" description="AMP-dependent synthetase/ligase" evidence="2">
    <location>
        <begin position="10"/>
        <end position="348"/>
    </location>
</feature>
<dbReference type="SUPFAM" id="SSF56801">
    <property type="entry name" value="Acetyl-CoA synthetase-like"/>
    <property type="match status" value="1"/>
</dbReference>
<name>A0A848KYF6_9ACTN</name>
<dbReference type="InterPro" id="IPR000873">
    <property type="entry name" value="AMP-dep_synth/lig_dom"/>
</dbReference>
<dbReference type="Gene3D" id="3.30.300.30">
    <property type="match status" value="1"/>
</dbReference>
<keyword evidence="5" id="KW-1185">Reference proteome</keyword>
<accession>A0A848KYF6</accession>
<dbReference type="InterPro" id="IPR025110">
    <property type="entry name" value="AMP-bd_C"/>
</dbReference>
<dbReference type="InterPro" id="IPR042099">
    <property type="entry name" value="ANL_N_sf"/>
</dbReference>
<proteinExistence type="predicted"/>
<dbReference type="RefSeq" id="WP_170195665.1">
    <property type="nucleotide sequence ID" value="NZ_JABBNB010000020.1"/>
</dbReference>
<feature type="region of interest" description="Disordered" evidence="1">
    <location>
        <begin position="473"/>
        <end position="492"/>
    </location>
</feature>
<dbReference type="InterPro" id="IPR045851">
    <property type="entry name" value="AMP-bd_C_sf"/>
</dbReference>
<dbReference type="Pfam" id="PF13193">
    <property type="entry name" value="AMP-binding_C"/>
    <property type="match status" value="1"/>
</dbReference>
<evidence type="ECO:0000313" key="5">
    <source>
        <dbReference type="Proteomes" id="UP000550729"/>
    </source>
</evidence>
<feature type="domain" description="AMP-binding enzyme C-terminal" evidence="3">
    <location>
        <begin position="399"/>
        <end position="473"/>
    </location>
</feature>
<comment type="caution">
    <text evidence="4">The sequence shown here is derived from an EMBL/GenBank/DDBJ whole genome shotgun (WGS) entry which is preliminary data.</text>
</comment>
<evidence type="ECO:0000259" key="3">
    <source>
        <dbReference type="Pfam" id="PF13193"/>
    </source>
</evidence>
<dbReference type="Proteomes" id="UP000550729">
    <property type="component" value="Unassembled WGS sequence"/>
</dbReference>
<keyword evidence="4" id="KW-0436">Ligase</keyword>
<protein>
    <submittedName>
        <fullName evidence="4">Acyl--CoA ligase</fullName>
    </submittedName>
</protein>
<dbReference type="Pfam" id="PF00501">
    <property type="entry name" value="AMP-binding"/>
    <property type="match status" value="1"/>
</dbReference>
<dbReference type="EMBL" id="JABBNB010000020">
    <property type="protein sequence ID" value="NMO03167.1"/>
    <property type="molecule type" value="Genomic_DNA"/>
</dbReference>
<dbReference type="PANTHER" id="PTHR43767">
    <property type="entry name" value="LONG-CHAIN-FATTY-ACID--COA LIGASE"/>
    <property type="match status" value="1"/>
</dbReference>
<evidence type="ECO:0000256" key="1">
    <source>
        <dbReference type="SAM" id="MobiDB-lite"/>
    </source>
</evidence>
<dbReference type="InterPro" id="IPR020845">
    <property type="entry name" value="AMP-binding_CS"/>
</dbReference>
<dbReference type="Gene3D" id="3.40.50.12780">
    <property type="entry name" value="N-terminal domain of ligase-like"/>
    <property type="match status" value="1"/>
</dbReference>
<dbReference type="InterPro" id="IPR050237">
    <property type="entry name" value="ATP-dep_AMP-bd_enzyme"/>
</dbReference>
<dbReference type="GO" id="GO:0016878">
    <property type="term" value="F:acid-thiol ligase activity"/>
    <property type="evidence" value="ECO:0007669"/>
    <property type="project" value="UniProtKB-ARBA"/>
</dbReference>
<sequence length="492" mass="53111">MTTLVHTVWAHADVAPDSVALVDADVVLSYADLRTRVARVAGALLDLGVRRGDRFVIVGHNSIGWVLAYLAGLRLGAIVSPANNRLNVDQFREQCDLLDAVVVAYDDDHRSLAESARRVTVRLDDLAASNHSPLDDGHPWPVLDDDAVVSFTSGTTGTPKGAVLSHDAVSGAAETIARCADLGPNDSTLVLVPLFHNTGFNDQLGAMLAVGASTHLLRRYRTADALAELRRRPVTYLTAVPSILRLLTVADDADAAYATARVVVFGGSPMPAAWSEELLTRWPQLVLLHGYGLTEFTSACTVLPAELITTKGESVGLPVPGVEVRIVGETGEPGEVWVAGRTRMSRYFNQPELTAAKISGDWLRTGDLGFLDADGLLWLTGRVDDVINRGGEKVLPAHVESKISALPAIAEATVFPIDDPVLQQRVGVAVMLRSSTELDVDAARTHLRTQLPDYAVPEHWTVYDELPRTASGKADRRAIARNHRERASDVHR</sequence>
<gene>
    <name evidence="4" type="ORF">HH308_18295</name>
</gene>
<dbReference type="AlphaFoldDB" id="A0A848KYF6"/>
<reference evidence="4 5" key="1">
    <citation type="submission" date="2020-04" db="EMBL/GenBank/DDBJ databases">
        <title>Gordonia sp. nov. TBRC 11910.</title>
        <authorList>
            <person name="Suriyachadkun C."/>
        </authorList>
    </citation>
    <scope>NUCLEOTIDE SEQUENCE [LARGE SCALE GENOMIC DNA]</scope>
    <source>
        <strain evidence="4 5">TBRC 11910</strain>
    </source>
</reference>
<dbReference type="PANTHER" id="PTHR43767:SF1">
    <property type="entry name" value="NONRIBOSOMAL PEPTIDE SYNTHASE PES1 (EUROFUNG)-RELATED"/>
    <property type="match status" value="1"/>
</dbReference>
<dbReference type="PROSITE" id="PS00455">
    <property type="entry name" value="AMP_BINDING"/>
    <property type="match status" value="1"/>
</dbReference>